<reference evidence="9" key="1">
    <citation type="submission" date="2020-02" db="EMBL/GenBank/DDBJ databases">
        <title>Development of a multiplex PCR-based assay for rapid serotyping of Erysipelothrix species.</title>
        <authorList>
            <person name="Shimoji Y."/>
            <person name="Shiraiwa K."/>
            <person name="Tominaga H."/>
            <person name="Nishikawa S."/>
            <person name="Eguchi M."/>
            <person name="Hikono H."/>
            <person name="Ogawa Y."/>
        </authorList>
    </citation>
    <scope>NUCLEOTIDE SEQUENCE</scope>
    <source>
        <strain evidence="9">Goda</strain>
    </source>
</reference>
<feature type="transmembrane region" description="Helical" evidence="5">
    <location>
        <begin position="186"/>
        <end position="205"/>
    </location>
</feature>
<keyword evidence="2 5" id="KW-0812">Transmembrane</keyword>
<evidence type="ECO:0000256" key="4">
    <source>
        <dbReference type="ARBA" id="ARBA00023136"/>
    </source>
</evidence>
<dbReference type="Pfam" id="PF00534">
    <property type="entry name" value="Glycos_transf_1"/>
    <property type="match status" value="1"/>
</dbReference>
<dbReference type="Pfam" id="PF13439">
    <property type="entry name" value="Glyco_transf_4"/>
    <property type="match status" value="1"/>
</dbReference>
<dbReference type="EMBL" id="LC528600">
    <property type="protein sequence ID" value="BCB22639.1"/>
    <property type="molecule type" value="Genomic_DNA"/>
</dbReference>
<feature type="domain" description="Glycosyltransferase subfamily 4-like N-terminal" evidence="8">
    <location>
        <begin position="414"/>
        <end position="575"/>
    </location>
</feature>
<feature type="transmembrane region" description="Helical" evidence="5">
    <location>
        <begin position="328"/>
        <end position="349"/>
    </location>
</feature>
<proteinExistence type="predicted"/>
<comment type="subcellular location">
    <subcellularLocation>
        <location evidence="1">Membrane</location>
        <topology evidence="1">Multi-pass membrane protein</topology>
    </subcellularLocation>
</comment>
<evidence type="ECO:0000259" key="7">
    <source>
        <dbReference type="Pfam" id="PF04932"/>
    </source>
</evidence>
<keyword evidence="4 5" id="KW-0472">Membrane</keyword>
<evidence type="ECO:0000259" key="8">
    <source>
        <dbReference type="Pfam" id="PF13439"/>
    </source>
</evidence>
<organism evidence="9">
    <name type="scientific">Erysipelothrix rhusiopathiae</name>
    <dbReference type="NCBI Taxonomy" id="1648"/>
    <lineage>
        <taxon>Bacteria</taxon>
        <taxon>Bacillati</taxon>
        <taxon>Bacillota</taxon>
        <taxon>Erysipelotrichia</taxon>
        <taxon>Erysipelotrichales</taxon>
        <taxon>Erysipelotrichaceae</taxon>
        <taxon>Erysipelothrix</taxon>
    </lineage>
</organism>
<dbReference type="AlphaFoldDB" id="A0A6S6I774"/>
<feature type="transmembrane region" description="Helical" evidence="5">
    <location>
        <begin position="59"/>
        <end position="79"/>
    </location>
</feature>
<evidence type="ECO:0000256" key="3">
    <source>
        <dbReference type="ARBA" id="ARBA00022989"/>
    </source>
</evidence>
<dbReference type="Pfam" id="PF04932">
    <property type="entry name" value="Wzy_C"/>
    <property type="match status" value="1"/>
</dbReference>
<dbReference type="SUPFAM" id="SSF53756">
    <property type="entry name" value="UDP-Glycosyltransferase/glycogen phosphorylase"/>
    <property type="match status" value="1"/>
</dbReference>
<evidence type="ECO:0000259" key="6">
    <source>
        <dbReference type="Pfam" id="PF00534"/>
    </source>
</evidence>
<evidence type="ECO:0000256" key="5">
    <source>
        <dbReference type="SAM" id="Phobius"/>
    </source>
</evidence>
<protein>
    <submittedName>
        <fullName evidence="9">Glycosyltransferase</fullName>
    </submittedName>
</protein>
<feature type="transmembrane region" description="Helical" evidence="5">
    <location>
        <begin position="361"/>
        <end position="388"/>
    </location>
</feature>
<dbReference type="GO" id="GO:0016757">
    <property type="term" value="F:glycosyltransferase activity"/>
    <property type="evidence" value="ECO:0007669"/>
    <property type="project" value="InterPro"/>
</dbReference>
<feature type="domain" description="Glycosyl transferase family 1" evidence="6">
    <location>
        <begin position="584"/>
        <end position="735"/>
    </location>
</feature>
<evidence type="ECO:0000313" key="9">
    <source>
        <dbReference type="EMBL" id="BCB22639.1"/>
    </source>
</evidence>
<keyword evidence="9" id="KW-0808">Transferase</keyword>
<dbReference type="PANTHER" id="PTHR12526:SF630">
    <property type="entry name" value="GLYCOSYLTRANSFERASE"/>
    <property type="match status" value="1"/>
</dbReference>
<dbReference type="GO" id="GO:0016020">
    <property type="term" value="C:membrane"/>
    <property type="evidence" value="ECO:0007669"/>
    <property type="project" value="UniProtKB-SubCell"/>
</dbReference>
<keyword evidence="3 5" id="KW-1133">Transmembrane helix</keyword>
<feature type="transmembrane region" description="Helical" evidence="5">
    <location>
        <begin position="124"/>
        <end position="143"/>
    </location>
</feature>
<evidence type="ECO:0000256" key="1">
    <source>
        <dbReference type="ARBA" id="ARBA00004141"/>
    </source>
</evidence>
<dbReference type="InterPro" id="IPR001296">
    <property type="entry name" value="Glyco_trans_1"/>
</dbReference>
<feature type="transmembrane region" description="Helical" evidence="5">
    <location>
        <begin position="303"/>
        <end position="322"/>
    </location>
</feature>
<dbReference type="Gene3D" id="3.40.50.2000">
    <property type="entry name" value="Glycogen Phosphorylase B"/>
    <property type="match status" value="2"/>
</dbReference>
<feature type="transmembrane region" description="Helical" evidence="5">
    <location>
        <begin position="217"/>
        <end position="250"/>
    </location>
</feature>
<dbReference type="PANTHER" id="PTHR12526">
    <property type="entry name" value="GLYCOSYLTRANSFERASE"/>
    <property type="match status" value="1"/>
</dbReference>
<sequence>MKNLLKKDRLLFIIAFIYIFQIVNRELKFIVDVRYINTILMLLVLLGTKKSFKLLLGNYSGVIFLAFNFWAFLSTARLFLGSNYSSVGANLTIKVLILYLYNFLFVVTLYLNRDYFTFKKVYSILCFSYGINFIASIYLVYVIKFSGTNLSNFIMPFSNIRGFIFGKEHYNFWGGNFRIAGYSEDANYLALNSLIMIVFSIKSIWSKSTIRNKNIPIFMIVISSIMLMFAASKTIVLASFISLILIAISIKFNKSFIFKIIFVILIFSMLVAFNKEYFNLGPSMTNRLYLWNRSLSLFKSNPLIGGGLTSIRHLGFQLGWVVHSHSTYIQVISELGLMGFILFVSLTSTQLESIKDNYFKYLSYVFLITCSTLDLSYTNFWVLFVYLLPIIDMNEGINENNNVVFQLSNGLSNGGAERVAYDLSYGLGTPSENREVYLILTDPEDDHNKLDNQFELEGMNFNVIRLSEKKHDFIRNNFRILKLIKKHNPTIIHTHQITLAYCIFGYFFGGVNCKVHTVHNDSHEEFGSRLFRQIYHMLFIIFRINLVSISDYILETSKKEYRYLCNSKHYMVYNGRSIETLSYEKKDEVFNIVMIGRLTSVKNHIAAVHVMNLVVNSHKRTDVRLQIYGEGPLREYLLEEISKYNLNEYIDLCGISTNISKVLSEQDLFLMTSVHEGFPISAIEAITMGLPVILSEFGSSYEIVEGNGFVIPRDNHEKIALEIINLKENNEIYCQYSIRSKEISMKFTLEYMIDNYSELYNRIIKEELL</sequence>
<dbReference type="RefSeq" id="WP_418514996.1">
    <property type="nucleotide sequence ID" value="NZ_CP183044.1"/>
</dbReference>
<evidence type="ECO:0000256" key="2">
    <source>
        <dbReference type="ARBA" id="ARBA00022692"/>
    </source>
</evidence>
<dbReference type="InterPro" id="IPR028098">
    <property type="entry name" value="Glyco_trans_4-like_N"/>
</dbReference>
<feature type="domain" description="O-antigen ligase-related" evidence="7">
    <location>
        <begin position="219"/>
        <end position="344"/>
    </location>
</feature>
<accession>A0A6S6I774</accession>
<dbReference type="InterPro" id="IPR007016">
    <property type="entry name" value="O-antigen_ligase-rel_domated"/>
</dbReference>
<feature type="transmembrane region" description="Helical" evidence="5">
    <location>
        <begin position="256"/>
        <end position="274"/>
    </location>
</feature>
<name>A0A6S6I774_ERYRH</name>
<feature type="transmembrane region" description="Helical" evidence="5">
    <location>
        <begin position="91"/>
        <end position="112"/>
    </location>
</feature>